<dbReference type="RefSeq" id="WP_133560578.1">
    <property type="nucleotide sequence ID" value="NZ_SNZA01000001.1"/>
</dbReference>
<dbReference type="Proteomes" id="UP000295729">
    <property type="component" value="Unassembled WGS sequence"/>
</dbReference>
<dbReference type="CDD" id="cd00293">
    <property type="entry name" value="USP-like"/>
    <property type="match status" value="1"/>
</dbReference>
<evidence type="ECO:0000313" key="6">
    <source>
        <dbReference type="Proteomes" id="UP000295729"/>
    </source>
</evidence>
<evidence type="ECO:0000256" key="3">
    <source>
        <dbReference type="ARBA" id="ARBA00022840"/>
    </source>
</evidence>
<dbReference type="InterPro" id="IPR014729">
    <property type="entry name" value="Rossmann-like_a/b/a_fold"/>
</dbReference>
<feature type="domain" description="UspA" evidence="4">
    <location>
        <begin position="6"/>
        <end position="158"/>
    </location>
</feature>
<dbReference type="GO" id="GO:0005524">
    <property type="term" value="F:ATP binding"/>
    <property type="evidence" value="ECO:0007669"/>
    <property type="project" value="UniProtKB-KW"/>
</dbReference>
<dbReference type="OrthoDB" id="5877096at2"/>
<comment type="caution">
    <text evidence="5">The sequence shown here is derived from an EMBL/GenBank/DDBJ whole genome shotgun (WGS) entry which is preliminary data.</text>
</comment>
<reference evidence="5 6" key="1">
    <citation type="submission" date="2019-03" db="EMBL/GenBank/DDBJ databases">
        <title>Genomic Encyclopedia of Type Strains, Phase IV (KMG-IV): sequencing the most valuable type-strain genomes for metagenomic binning, comparative biology and taxonomic classification.</title>
        <authorList>
            <person name="Goeker M."/>
        </authorList>
    </citation>
    <scope>NUCLEOTIDE SEQUENCE [LARGE SCALE GENOMIC DNA]</scope>
    <source>
        <strain evidence="5 6">DSM 5604</strain>
    </source>
</reference>
<dbReference type="InterPro" id="IPR006016">
    <property type="entry name" value="UspA"/>
</dbReference>
<dbReference type="InterPro" id="IPR006015">
    <property type="entry name" value="Universal_stress_UspA"/>
</dbReference>
<keyword evidence="3" id="KW-0067">ATP-binding</keyword>
<dbReference type="SUPFAM" id="SSF52402">
    <property type="entry name" value="Adenine nucleotide alpha hydrolases-like"/>
    <property type="match status" value="1"/>
</dbReference>
<evidence type="ECO:0000313" key="5">
    <source>
        <dbReference type="EMBL" id="TDR15838.1"/>
    </source>
</evidence>
<gene>
    <name evidence="5" type="ORF">C8D85_1215</name>
</gene>
<dbReference type="PRINTS" id="PR01438">
    <property type="entry name" value="UNVRSLSTRESS"/>
</dbReference>
<accession>A0A4R6XIS7</accession>
<proteinExistence type="inferred from homology"/>
<comment type="similarity">
    <text evidence="1">Belongs to the universal stress protein A family.</text>
</comment>
<dbReference type="EMBL" id="SNZA01000001">
    <property type="protein sequence ID" value="TDR15838.1"/>
    <property type="molecule type" value="Genomic_DNA"/>
</dbReference>
<protein>
    <submittedName>
        <fullName evidence="5">Nucleotide-binding universal stress UspA family protein</fullName>
    </submittedName>
</protein>
<evidence type="ECO:0000256" key="2">
    <source>
        <dbReference type="ARBA" id="ARBA00022741"/>
    </source>
</evidence>
<organism evidence="5 6">
    <name type="scientific">Marinomonas communis</name>
    <dbReference type="NCBI Taxonomy" id="28254"/>
    <lineage>
        <taxon>Bacteria</taxon>
        <taxon>Pseudomonadati</taxon>
        <taxon>Pseudomonadota</taxon>
        <taxon>Gammaproteobacteria</taxon>
        <taxon>Oceanospirillales</taxon>
        <taxon>Oceanospirillaceae</taxon>
        <taxon>Marinomonas</taxon>
    </lineage>
</organism>
<dbReference type="PANTHER" id="PTHR46268:SF27">
    <property type="entry name" value="UNIVERSAL STRESS PROTEIN RV2623"/>
    <property type="match status" value="1"/>
</dbReference>
<keyword evidence="2" id="KW-0547">Nucleotide-binding</keyword>
<dbReference type="Pfam" id="PF00582">
    <property type="entry name" value="Usp"/>
    <property type="match status" value="1"/>
</dbReference>
<dbReference type="AlphaFoldDB" id="A0A4R6XIS7"/>
<dbReference type="Gene3D" id="3.40.50.620">
    <property type="entry name" value="HUPs"/>
    <property type="match status" value="1"/>
</dbReference>
<keyword evidence="6" id="KW-1185">Reference proteome</keyword>
<evidence type="ECO:0000259" key="4">
    <source>
        <dbReference type="Pfam" id="PF00582"/>
    </source>
</evidence>
<dbReference type="PANTHER" id="PTHR46268">
    <property type="entry name" value="STRESS RESPONSE PROTEIN NHAX"/>
    <property type="match status" value="1"/>
</dbReference>
<sequence length="161" mass="17812">MLPKINTILYACDLEPKTTQAMELVMNLAISNQAKVVLMHAMEPISAQAANMIHNYMSEQTVKTMRDEAVQSVKERMTTYLAEFTQTHADDMNNLSETPRIEVVNGVPAEAIEKTAEKVGADLIVMNSRTHSKIGQMVIGSTANKVVHHSRIPVLVVPIIK</sequence>
<name>A0A4R6XIS7_9GAMM</name>
<evidence type="ECO:0000256" key="1">
    <source>
        <dbReference type="ARBA" id="ARBA00008791"/>
    </source>
</evidence>